<dbReference type="AlphaFoldDB" id="A0A0C3Q5Q5"/>
<gene>
    <name evidence="1" type="ORF">M407DRAFT_153446</name>
</gene>
<evidence type="ECO:0000313" key="1">
    <source>
        <dbReference type="EMBL" id="KIO18976.1"/>
    </source>
</evidence>
<dbReference type="HOGENOM" id="CLU_2851381_0_0_1"/>
<organism evidence="1 2">
    <name type="scientific">Tulasnella calospora MUT 4182</name>
    <dbReference type="NCBI Taxonomy" id="1051891"/>
    <lineage>
        <taxon>Eukaryota</taxon>
        <taxon>Fungi</taxon>
        <taxon>Dikarya</taxon>
        <taxon>Basidiomycota</taxon>
        <taxon>Agaricomycotina</taxon>
        <taxon>Agaricomycetes</taxon>
        <taxon>Cantharellales</taxon>
        <taxon>Tulasnellaceae</taxon>
        <taxon>Tulasnella</taxon>
    </lineage>
</organism>
<reference evidence="1 2" key="1">
    <citation type="submission" date="2014-04" db="EMBL/GenBank/DDBJ databases">
        <authorList>
            <consortium name="DOE Joint Genome Institute"/>
            <person name="Kuo A."/>
            <person name="Girlanda M."/>
            <person name="Perotto S."/>
            <person name="Kohler A."/>
            <person name="Nagy L.G."/>
            <person name="Floudas D."/>
            <person name="Copeland A."/>
            <person name="Barry K.W."/>
            <person name="Cichocki N."/>
            <person name="Veneault-Fourrey C."/>
            <person name="LaButti K."/>
            <person name="Lindquist E.A."/>
            <person name="Lipzen A."/>
            <person name="Lundell T."/>
            <person name="Morin E."/>
            <person name="Murat C."/>
            <person name="Sun H."/>
            <person name="Tunlid A."/>
            <person name="Henrissat B."/>
            <person name="Grigoriev I.V."/>
            <person name="Hibbett D.S."/>
            <person name="Martin F."/>
            <person name="Nordberg H.P."/>
            <person name="Cantor M.N."/>
            <person name="Hua S.X."/>
        </authorList>
    </citation>
    <scope>NUCLEOTIDE SEQUENCE [LARGE SCALE GENOMIC DNA]</scope>
    <source>
        <strain evidence="1 2">MUT 4182</strain>
    </source>
</reference>
<evidence type="ECO:0000313" key="2">
    <source>
        <dbReference type="Proteomes" id="UP000054248"/>
    </source>
</evidence>
<accession>A0A0C3Q5Q5</accession>
<dbReference type="Proteomes" id="UP000054248">
    <property type="component" value="Unassembled WGS sequence"/>
</dbReference>
<name>A0A0C3Q5Q5_9AGAM</name>
<protein>
    <submittedName>
        <fullName evidence="1">Uncharacterized protein</fullName>
    </submittedName>
</protein>
<dbReference type="EMBL" id="KN823248">
    <property type="protein sequence ID" value="KIO18976.1"/>
    <property type="molecule type" value="Genomic_DNA"/>
</dbReference>
<sequence>MDWELRWVDWPAAGVSRVRRRFDKAWAPAGVIAFGGIGDWLGDWSWGDDGGPWRSRFPQLKQAGR</sequence>
<reference evidence="2" key="2">
    <citation type="submission" date="2015-01" db="EMBL/GenBank/DDBJ databases">
        <title>Evolutionary Origins and Diversification of the Mycorrhizal Mutualists.</title>
        <authorList>
            <consortium name="DOE Joint Genome Institute"/>
            <consortium name="Mycorrhizal Genomics Consortium"/>
            <person name="Kohler A."/>
            <person name="Kuo A."/>
            <person name="Nagy L.G."/>
            <person name="Floudas D."/>
            <person name="Copeland A."/>
            <person name="Barry K.W."/>
            <person name="Cichocki N."/>
            <person name="Veneault-Fourrey C."/>
            <person name="LaButti K."/>
            <person name="Lindquist E.A."/>
            <person name="Lipzen A."/>
            <person name="Lundell T."/>
            <person name="Morin E."/>
            <person name="Murat C."/>
            <person name="Riley R."/>
            <person name="Ohm R."/>
            <person name="Sun H."/>
            <person name="Tunlid A."/>
            <person name="Henrissat B."/>
            <person name="Grigoriev I.V."/>
            <person name="Hibbett D.S."/>
            <person name="Martin F."/>
        </authorList>
    </citation>
    <scope>NUCLEOTIDE SEQUENCE [LARGE SCALE GENOMIC DNA]</scope>
    <source>
        <strain evidence="2">MUT 4182</strain>
    </source>
</reference>
<keyword evidence="2" id="KW-1185">Reference proteome</keyword>
<proteinExistence type="predicted"/>